<comment type="caution">
    <text evidence="3">The sequence shown here is derived from an EMBL/GenBank/DDBJ whole genome shotgun (WGS) entry which is preliminary data.</text>
</comment>
<dbReference type="GO" id="GO:0046872">
    <property type="term" value="F:metal ion binding"/>
    <property type="evidence" value="ECO:0007669"/>
    <property type="project" value="UniProtKB-KW"/>
</dbReference>
<name>A0A1F6VQR3_9BACT</name>
<evidence type="ECO:0000256" key="2">
    <source>
        <dbReference type="ARBA" id="ARBA00023235"/>
    </source>
</evidence>
<dbReference type="InterPro" id="IPR013785">
    <property type="entry name" value="Aldolase_TIM"/>
</dbReference>
<dbReference type="Gene3D" id="3.20.20.70">
    <property type="entry name" value="Aldolase class I"/>
    <property type="match status" value="1"/>
</dbReference>
<reference evidence="3 4" key="1">
    <citation type="journal article" date="2016" name="Nat. Commun.">
        <title>Thousands of microbial genomes shed light on interconnected biogeochemical processes in an aquifer system.</title>
        <authorList>
            <person name="Anantharaman K."/>
            <person name="Brown C.T."/>
            <person name="Hug L.A."/>
            <person name="Sharon I."/>
            <person name="Castelle C.J."/>
            <person name="Probst A.J."/>
            <person name="Thomas B.C."/>
            <person name="Singh A."/>
            <person name="Wilkins M.J."/>
            <person name="Karaoz U."/>
            <person name="Brodie E.L."/>
            <person name="Williams K.H."/>
            <person name="Hubbard S.S."/>
            <person name="Banfield J.F."/>
        </authorList>
    </citation>
    <scope>NUCLEOTIDE SEQUENCE [LARGE SCALE GENOMIC DNA]</scope>
</reference>
<keyword evidence="2" id="KW-0413">Isomerase</keyword>
<evidence type="ECO:0000313" key="4">
    <source>
        <dbReference type="Proteomes" id="UP000179686"/>
    </source>
</evidence>
<dbReference type="STRING" id="1801752.A3J61_01510"/>
<evidence type="ECO:0000256" key="1">
    <source>
        <dbReference type="ARBA" id="ARBA00022723"/>
    </source>
</evidence>
<dbReference type="AlphaFoldDB" id="A0A1F6VQR3"/>
<evidence type="ECO:0000313" key="3">
    <source>
        <dbReference type="EMBL" id="OGI72037.1"/>
    </source>
</evidence>
<keyword evidence="1" id="KW-0479">Metal-binding</keyword>
<dbReference type="InterPro" id="IPR000056">
    <property type="entry name" value="Ribul_P_3_epim-like"/>
</dbReference>
<dbReference type="PANTHER" id="PTHR11749">
    <property type="entry name" value="RIBULOSE-5-PHOSPHATE-3-EPIMERASE"/>
    <property type="match status" value="1"/>
</dbReference>
<dbReference type="GO" id="GO:0005975">
    <property type="term" value="P:carbohydrate metabolic process"/>
    <property type="evidence" value="ECO:0007669"/>
    <property type="project" value="InterPro"/>
</dbReference>
<organism evidence="3 4">
    <name type="scientific">Candidatus Nomurabacteria bacterium RIFCSPHIGHO2_02_FULL_38_15</name>
    <dbReference type="NCBI Taxonomy" id="1801752"/>
    <lineage>
        <taxon>Bacteria</taxon>
        <taxon>Candidatus Nomuraibacteriota</taxon>
    </lineage>
</organism>
<dbReference type="EMBL" id="MFUC01000013">
    <property type="protein sequence ID" value="OGI72037.1"/>
    <property type="molecule type" value="Genomic_DNA"/>
</dbReference>
<dbReference type="Proteomes" id="UP000179686">
    <property type="component" value="Unassembled WGS sequence"/>
</dbReference>
<accession>A0A1F6VQR3</accession>
<evidence type="ECO:0008006" key="5">
    <source>
        <dbReference type="Google" id="ProtNLM"/>
    </source>
</evidence>
<dbReference type="Pfam" id="PF00834">
    <property type="entry name" value="Ribul_P_3_epim"/>
    <property type="match status" value="1"/>
</dbReference>
<sequence>MKSNTSLNNNLNNLIEIIPAIIPNDFAELTQKTKLVLGSAKIVQIDLIDGKYANNKSWPLNDLAGMDWQNILNEASGMPHWNEIDYELDLMIADIPKHFNDLVRIGPKRIVFHLPHLIGEPEKISELKDFIQNLDSYYKNELELGVAYEGTTNPQDILDLQNEIKFVQCMGIKNVGFQDQDFDTDVFGRIKFIKQNLPNHIISVDGAVDMDTIKGLYDAGVTRFVCGSVIFNDTEPRLAIGELRALLKT</sequence>
<dbReference type="SUPFAM" id="SSF51366">
    <property type="entry name" value="Ribulose-phoshate binding barrel"/>
    <property type="match status" value="1"/>
</dbReference>
<proteinExistence type="predicted"/>
<protein>
    <recommendedName>
        <fullName evidence="5">Ribulose-phosphate 3-epimerase</fullName>
    </recommendedName>
</protein>
<dbReference type="GO" id="GO:0016857">
    <property type="term" value="F:racemase and epimerase activity, acting on carbohydrates and derivatives"/>
    <property type="evidence" value="ECO:0007669"/>
    <property type="project" value="InterPro"/>
</dbReference>
<dbReference type="InterPro" id="IPR011060">
    <property type="entry name" value="RibuloseP-bd_barrel"/>
</dbReference>
<gene>
    <name evidence="3" type="ORF">A3J61_01510</name>
</gene>